<dbReference type="InterPro" id="IPR051481">
    <property type="entry name" value="BTB-POZ/Galectin-3-binding"/>
</dbReference>
<organism evidence="2 3">
    <name type="scientific">Tritrichomonas foetus</name>
    <dbReference type="NCBI Taxonomy" id="1144522"/>
    <lineage>
        <taxon>Eukaryota</taxon>
        <taxon>Metamonada</taxon>
        <taxon>Parabasalia</taxon>
        <taxon>Tritrichomonadida</taxon>
        <taxon>Tritrichomonadidae</taxon>
        <taxon>Tritrichomonas</taxon>
    </lineage>
</organism>
<feature type="domain" description="BTB" evidence="1">
    <location>
        <begin position="16"/>
        <end position="76"/>
    </location>
</feature>
<evidence type="ECO:0000259" key="1">
    <source>
        <dbReference type="PROSITE" id="PS50097"/>
    </source>
</evidence>
<dbReference type="EMBL" id="MLAK01000671">
    <property type="protein sequence ID" value="OHT08329.1"/>
    <property type="molecule type" value="Genomic_DNA"/>
</dbReference>
<dbReference type="InterPro" id="IPR011333">
    <property type="entry name" value="SKP1/BTB/POZ_sf"/>
</dbReference>
<dbReference type="SMART" id="SM00225">
    <property type="entry name" value="BTB"/>
    <property type="match status" value="1"/>
</dbReference>
<proteinExistence type="predicted"/>
<dbReference type="Gene3D" id="3.30.710.10">
    <property type="entry name" value="Potassium Channel Kv1.1, Chain A"/>
    <property type="match status" value="1"/>
</dbReference>
<dbReference type="Pfam" id="PF00651">
    <property type="entry name" value="BTB"/>
    <property type="match status" value="1"/>
</dbReference>
<dbReference type="RefSeq" id="XP_068361465.1">
    <property type="nucleotide sequence ID" value="XM_068492202.1"/>
</dbReference>
<evidence type="ECO:0000313" key="2">
    <source>
        <dbReference type="EMBL" id="OHT08329.1"/>
    </source>
</evidence>
<keyword evidence="3" id="KW-1185">Reference proteome</keyword>
<dbReference type="AlphaFoldDB" id="A0A1J4KA65"/>
<dbReference type="GeneID" id="94826906"/>
<sequence length="534" mass="62118">MKPISFASILESHAFSDFKLKVNDKIYLLHRAILSQRSQYFQELFKNDPTLLHKEVELSDDLVIYFKCLLSYLYSSPQFYVQPNSFCCLTQLAVIFKVPTLLGTLYRWIDSNLDYYNVLSFYQQLLPFKEKLEEFFKMFTNTIIEYFENLDFDAIATTLPFNDFANILSDERLSNCVSSYGKSLSIAKYLTKNHFLSYDQKSYLFKIYIETDWLVNFSDMCENVNEDQLPELIEFAARHFSKMTIEELNDLNDKTIDQLLASQNLDARSEKHINEKINLLLSSSSTNKRRSQILWNRTGDPNNPRSFYNRKITPKNLRCLVLGSMMFENLSDIKHTLVDSGLDKKNVVLYNADMLTPSLEFLFLFDVIFVFTHYQFQSRVLISERLTKYIKIRGGGVVYAYGFMRKDEWGCGEKPLIDLLPFERGKRHNDHVHTVLKIITNTQCDLVKDINQIKISEFSPRADVKLRADAHLIASYEDNIPFVAYSDIHNSDAKIVGLNYYPITSRIHRFGWSPALPIVQLLAKAVKFSVGIES</sequence>
<dbReference type="PROSITE" id="PS50097">
    <property type="entry name" value="BTB"/>
    <property type="match status" value="1"/>
</dbReference>
<name>A0A1J4KA65_9EUKA</name>
<dbReference type="Proteomes" id="UP000179807">
    <property type="component" value="Unassembled WGS sequence"/>
</dbReference>
<dbReference type="VEuPathDB" id="TrichDB:TRFO_04953"/>
<dbReference type="SUPFAM" id="SSF54695">
    <property type="entry name" value="POZ domain"/>
    <property type="match status" value="1"/>
</dbReference>
<dbReference type="InterPro" id="IPR000210">
    <property type="entry name" value="BTB/POZ_dom"/>
</dbReference>
<gene>
    <name evidence="2" type="ORF">TRFO_04953</name>
</gene>
<accession>A0A1J4KA65</accession>
<evidence type="ECO:0000313" key="3">
    <source>
        <dbReference type="Proteomes" id="UP000179807"/>
    </source>
</evidence>
<reference evidence="2" key="1">
    <citation type="submission" date="2016-10" db="EMBL/GenBank/DDBJ databases">
        <authorList>
            <person name="Benchimol M."/>
            <person name="Almeida L.G."/>
            <person name="Vasconcelos A.T."/>
            <person name="Perreira-Neves A."/>
            <person name="Rosa I.A."/>
            <person name="Tasca T."/>
            <person name="Bogo M.R."/>
            <person name="de Souza W."/>
        </authorList>
    </citation>
    <scope>NUCLEOTIDE SEQUENCE [LARGE SCALE GENOMIC DNA]</scope>
    <source>
        <strain evidence="2">K</strain>
    </source>
</reference>
<protein>
    <submittedName>
        <fullName evidence="2">BTB/POZ domain containing protein</fullName>
    </submittedName>
</protein>
<dbReference type="PANTHER" id="PTHR24410:SF23">
    <property type="entry name" value="BTB DOMAIN-CONTAINING PROTEIN-RELATED"/>
    <property type="match status" value="1"/>
</dbReference>
<dbReference type="OrthoDB" id="6359816at2759"/>
<dbReference type="PANTHER" id="PTHR24410">
    <property type="entry name" value="HL07962P-RELATED"/>
    <property type="match status" value="1"/>
</dbReference>
<dbReference type="CDD" id="cd18186">
    <property type="entry name" value="BTB_POZ_ZBTB_KLHL-like"/>
    <property type="match status" value="1"/>
</dbReference>
<comment type="caution">
    <text evidence="2">The sequence shown here is derived from an EMBL/GenBank/DDBJ whole genome shotgun (WGS) entry which is preliminary data.</text>
</comment>